<dbReference type="RefSeq" id="WP_167226068.1">
    <property type="nucleotide sequence ID" value="NZ_VUYU01000009.1"/>
</dbReference>
<gene>
    <name evidence="2" type="ORF">F0185_16065</name>
</gene>
<dbReference type="InterPro" id="IPR036278">
    <property type="entry name" value="Sialidase_sf"/>
</dbReference>
<dbReference type="InterPro" id="IPR015943">
    <property type="entry name" value="WD40/YVTN_repeat-like_dom_sf"/>
</dbReference>
<feature type="signal peptide" evidence="1">
    <location>
        <begin position="1"/>
        <end position="20"/>
    </location>
</feature>
<keyword evidence="3" id="KW-1185">Reference proteome</keyword>
<keyword evidence="1" id="KW-0732">Signal</keyword>
<dbReference type="Proteomes" id="UP000785613">
    <property type="component" value="Unassembled WGS sequence"/>
</dbReference>
<protein>
    <recommendedName>
        <fullName evidence="4">Glycosyl hydrolase</fullName>
    </recommendedName>
</protein>
<dbReference type="EMBL" id="VUYU01000009">
    <property type="protein sequence ID" value="NHZ35091.1"/>
    <property type="molecule type" value="Genomic_DNA"/>
</dbReference>
<sequence length="221" mass="23144">MRFSSLLFAGLCVAAGAAQASSCTFQKIYWARTSATGQIVVGASFGTVRSADRGKTWEAISGAPVLAAGVTAESFVHTGADGVQLATRATGHRRHLVRKAGAGGPWTRVDLDFGGSPAPYNVVLVGAQGHTLYFIGGEDSQQWGVQAAALYRASGGKADKLVDLDQAVSNESPPFFVGDDGSMAYASRNKLWVSFAAGANWTMIDGQSLTTVPWTECYKAT</sequence>
<evidence type="ECO:0000313" key="3">
    <source>
        <dbReference type="Proteomes" id="UP000785613"/>
    </source>
</evidence>
<evidence type="ECO:0000256" key="1">
    <source>
        <dbReference type="SAM" id="SignalP"/>
    </source>
</evidence>
<dbReference type="SUPFAM" id="SSF50939">
    <property type="entry name" value="Sialidases"/>
    <property type="match status" value="1"/>
</dbReference>
<reference evidence="2 3" key="1">
    <citation type="submission" date="2019-09" db="EMBL/GenBank/DDBJ databases">
        <title>Taxonomy of Antarctic Massilia spp.: description of Massilia rubra sp. nov., Massilia aquatica sp. nov., Massilia mucilaginosa sp. nov., Massilia frigida sp. nov. isolated from streams, lakes and regoliths.</title>
        <authorList>
            <person name="Holochova P."/>
            <person name="Sedlacek I."/>
            <person name="Kralova S."/>
            <person name="Maslanova I."/>
            <person name="Busse H.-J."/>
            <person name="Stankova E."/>
            <person name="Vrbovska V."/>
            <person name="Kovarovic V."/>
            <person name="Bartak M."/>
            <person name="Svec P."/>
            <person name="Pantucek R."/>
        </authorList>
    </citation>
    <scope>NUCLEOTIDE SEQUENCE [LARGE SCALE GENOMIC DNA]</scope>
    <source>
        <strain evidence="2 3">CCM 8692</strain>
    </source>
</reference>
<organism evidence="2 3">
    <name type="scientific">Massilia rubra</name>
    <dbReference type="NCBI Taxonomy" id="2607910"/>
    <lineage>
        <taxon>Bacteria</taxon>
        <taxon>Pseudomonadati</taxon>
        <taxon>Pseudomonadota</taxon>
        <taxon>Betaproteobacteria</taxon>
        <taxon>Burkholderiales</taxon>
        <taxon>Oxalobacteraceae</taxon>
        <taxon>Telluria group</taxon>
        <taxon>Massilia</taxon>
    </lineage>
</organism>
<evidence type="ECO:0000313" key="2">
    <source>
        <dbReference type="EMBL" id="NHZ35091.1"/>
    </source>
</evidence>
<name>A0ABX0LYF3_9BURK</name>
<evidence type="ECO:0008006" key="4">
    <source>
        <dbReference type="Google" id="ProtNLM"/>
    </source>
</evidence>
<dbReference type="Gene3D" id="2.130.10.10">
    <property type="entry name" value="YVTN repeat-like/Quinoprotein amine dehydrogenase"/>
    <property type="match status" value="1"/>
</dbReference>
<comment type="caution">
    <text evidence="2">The sequence shown here is derived from an EMBL/GenBank/DDBJ whole genome shotgun (WGS) entry which is preliminary data.</text>
</comment>
<proteinExistence type="predicted"/>
<accession>A0ABX0LYF3</accession>
<feature type="chain" id="PRO_5047111123" description="Glycosyl hydrolase" evidence="1">
    <location>
        <begin position="21"/>
        <end position="221"/>
    </location>
</feature>